<evidence type="ECO:0000313" key="1">
    <source>
        <dbReference type="EMBL" id="KAJ7413168.1"/>
    </source>
</evidence>
<dbReference type="Proteomes" id="UP001145742">
    <property type="component" value="Unassembled WGS sequence"/>
</dbReference>
<organism evidence="1 2">
    <name type="scientific">Willisornis vidua</name>
    <name type="common">Xingu scale-backed antbird</name>
    <dbReference type="NCBI Taxonomy" id="1566151"/>
    <lineage>
        <taxon>Eukaryota</taxon>
        <taxon>Metazoa</taxon>
        <taxon>Chordata</taxon>
        <taxon>Craniata</taxon>
        <taxon>Vertebrata</taxon>
        <taxon>Euteleostomi</taxon>
        <taxon>Archelosauria</taxon>
        <taxon>Archosauria</taxon>
        <taxon>Dinosauria</taxon>
        <taxon>Saurischia</taxon>
        <taxon>Theropoda</taxon>
        <taxon>Coelurosauria</taxon>
        <taxon>Aves</taxon>
        <taxon>Neognathae</taxon>
        <taxon>Neoaves</taxon>
        <taxon>Telluraves</taxon>
        <taxon>Australaves</taxon>
        <taxon>Passeriformes</taxon>
        <taxon>Thamnophilidae</taxon>
        <taxon>Willisornis</taxon>
    </lineage>
</organism>
<accession>A0ABQ9D6W4</accession>
<gene>
    <name evidence="1" type="ORF">WISP_92722</name>
</gene>
<protein>
    <submittedName>
        <fullName evidence="1">Uncharacterized protein</fullName>
    </submittedName>
</protein>
<proteinExistence type="predicted"/>
<name>A0ABQ9D6W4_9PASS</name>
<dbReference type="EMBL" id="WHWB01034161">
    <property type="protein sequence ID" value="KAJ7413168.1"/>
    <property type="molecule type" value="Genomic_DNA"/>
</dbReference>
<comment type="caution">
    <text evidence="1">The sequence shown here is derived from an EMBL/GenBank/DDBJ whole genome shotgun (WGS) entry which is preliminary data.</text>
</comment>
<keyword evidence="2" id="KW-1185">Reference proteome</keyword>
<evidence type="ECO:0000313" key="2">
    <source>
        <dbReference type="Proteomes" id="UP001145742"/>
    </source>
</evidence>
<sequence>MMKGLDGKPYEEWLRSLGVFSLERSLKGDIITVYNILMRRSGGANADLFTLVTSERTQANGMKLSQRRFSLDIRNRFFTQRVVGHWNRLPRDVVKAPSLTEFKCLNDILGHMV</sequence>
<reference evidence="1" key="1">
    <citation type="submission" date="2019-10" db="EMBL/GenBank/DDBJ databases">
        <authorList>
            <person name="Soares A.E.R."/>
            <person name="Aleixo A."/>
            <person name="Schneider P."/>
            <person name="Miyaki C.Y."/>
            <person name="Schneider M.P."/>
            <person name="Mello C."/>
            <person name="Vasconcelos A.T.R."/>
        </authorList>
    </citation>
    <scope>NUCLEOTIDE SEQUENCE</scope>
    <source>
        <tissue evidence="1">Muscle</tissue>
    </source>
</reference>